<dbReference type="PANTHER" id="PTHR22753:SF14">
    <property type="entry name" value="MONOACYLGLYCEROL_DIACYLGLYCEROL O-ACYLTRANSFERASE"/>
    <property type="match status" value="1"/>
</dbReference>
<name>A0AAV1RXB5_9ROSI</name>
<reference evidence="1 2" key="1">
    <citation type="submission" date="2024-01" db="EMBL/GenBank/DDBJ databases">
        <authorList>
            <person name="Waweru B."/>
        </authorList>
    </citation>
    <scope>NUCLEOTIDE SEQUENCE [LARGE SCALE GENOMIC DNA]</scope>
</reference>
<dbReference type="Proteomes" id="UP001314170">
    <property type="component" value="Unassembled WGS sequence"/>
</dbReference>
<evidence type="ECO:0000313" key="2">
    <source>
        <dbReference type="Proteomes" id="UP001314170"/>
    </source>
</evidence>
<comment type="caution">
    <text evidence="1">The sequence shown here is derived from an EMBL/GenBank/DDBJ whole genome shotgun (WGS) entry which is preliminary data.</text>
</comment>
<organism evidence="1 2">
    <name type="scientific">Dovyalis caffra</name>
    <dbReference type="NCBI Taxonomy" id="77055"/>
    <lineage>
        <taxon>Eukaryota</taxon>
        <taxon>Viridiplantae</taxon>
        <taxon>Streptophyta</taxon>
        <taxon>Embryophyta</taxon>
        <taxon>Tracheophyta</taxon>
        <taxon>Spermatophyta</taxon>
        <taxon>Magnoliopsida</taxon>
        <taxon>eudicotyledons</taxon>
        <taxon>Gunneridae</taxon>
        <taxon>Pentapetalae</taxon>
        <taxon>rosids</taxon>
        <taxon>fabids</taxon>
        <taxon>Malpighiales</taxon>
        <taxon>Salicaceae</taxon>
        <taxon>Flacourtieae</taxon>
        <taxon>Dovyalis</taxon>
    </lineage>
</organism>
<proteinExistence type="predicted"/>
<keyword evidence="2" id="KW-1185">Reference proteome</keyword>
<dbReference type="EMBL" id="CAWUPB010001160">
    <property type="protein sequence ID" value="CAK7340882.1"/>
    <property type="molecule type" value="Genomic_DNA"/>
</dbReference>
<accession>A0AAV1RXB5</accession>
<dbReference type="PANTHER" id="PTHR22753">
    <property type="entry name" value="TRANSMEMBRANE PROTEIN 68"/>
    <property type="match status" value="1"/>
</dbReference>
<protein>
    <recommendedName>
        <fullName evidence="3">Acyltransferase</fullName>
    </recommendedName>
</protein>
<gene>
    <name evidence="1" type="ORF">DCAF_LOCUS15971</name>
</gene>
<dbReference type="GO" id="GO:0016020">
    <property type="term" value="C:membrane"/>
    <property type="evidence" value="ECO:0007669"/>
    <property type="project" value="TreeGrafter"/>
</dbReference>
<dbReference type="AlphaFoldDB" id="A0AAV1RXB5"/>
<evidence type="ECO:0000313" key="1">
    <source>
        <dbReference type="EMBL" id="CAK7340882.1"/>
    </source>
</evidence>
<evidence type="ECO:0008006" key="3">
    <source>
        <dbReference type="Google" id="ProtNLM"/>
    </source>
</evidence>
<sequence>MLQEDGVNLLTIIKGTSKYRRTRRFDYVSNYVPPSISEFNRAFEEVVGYDSFGKVNDWNLRLVLVDISHLKVILKLLRIASGSAMYSTLEDGKIVKGLGGVPNEGPVLLVGYHMLMGLELYSLVEEFLREKNIVVRGTAHPMLFTGERNVSSTEFSLSDWMKVMGAVPVTANNVYKLLSTKSHVLLYPGGAREALHYKMRAPLAPPISYLTNSHELSPVVATYFLRFDHSSGFHVRNLQMLWFVTVMRAQAPDLGSEVSVVVEGEEYKLFWPKQQEFVRMAARFGAKIVPFGAVGEDDIVELVLDYNDLMRIPVVNDYIRDATRNSIKIRDESQGEVGNQQLFIPGLLPKVPGRLYFLFGKPIETKGKEEITEVGEAAPVAELESFFWMLLLAECLMPNCRCFVPGDELDQRWEKQHQ</sequence>